<accession>A0ABQ5TX85</accession>
<evidence type="ECO:0000313" key="11">
    <source>
        <dbReference type="Proteomes" id="UP001161423"/>
    </source>
</evidence>
<dbReference type="NCBIfam" id="TIGR01844">
    <property type="entry name" value="type_I_sec_TolC"/>
    <property type="match status" value="1"/>
</dbReference>
<dbReference type="Proteomes" id="UP001161423">
    <property type="component" value="Unassembled WGS sequence"/>
</dbReference>
<evidence type="ECO:0000256" key="1">
    <source>
        <dbReference type="ARBA" id="ARBA00004442"/>
    </source>
</evidence>
<dbReference type="Gene3D" id="1.20.1600.10">
    <property type="entry name" value="Outer membrane efflux proteins (OEP)"/>
    <property type="match status" value="1"/>
</dbReference>
<keyword evidence="6" id="KW-0472">Membrane</keyword>
<evidence type="ECO:0000313" key="10">
    <source>
        <dbReference type="EMBL" id="GLQ00787.1"/>
    </source>
</evidence>
<evidence type="ECO:0000256" key="4">
    <source>
        <dbReference type="ARBA" id="ARBA00022452"/>
    </source>
</evidence>
<dbReference type="PANTHER" id="PTHR30026:SF22">
    <property type="entry name" value="OUTER MEMBRANE EFFLUX PROTEIN"/>
    <property type="match status" value="1"/>
</dbReference>
<sequence>MVLSRFSTIFAACLAAIASTNIAAETIQEAVDATLKQNPEVLAEANRRYSVDKTVDQAKAGYYPRVDLTLGIGYERTKNPATRPDHESLNRGEAEIKATQMLYDGFATKSAVEQSQAQADAAGYDVTDKAETIGLNTVQSYLDVLKRQQLLEETQESLEQHEKIFDKIKLRTEAGVGNRSDLDQTTGRVALAQANLRSTEGNLQDAKTRYQRLVGHAPESLTDPGKSCCDTAPAAVEDALQIAYRQHPSLWAAMAKHEASLAQEEGAKAPFHPQVNAELSTRADNNLDGTRGHEKEAQAMIRMDYNLLNGGADKARIEETKYLSEQAKQNAEIIKRNVDRDVRLAWINVETLSRRLPILEQRKIAAEKTRDAYFEQFNVGRRTLLDLLDTENELLTARNDYTNAYYDHIYACYWLSETMGRLMESLSVEAPEAAIVVAQPETTESPQ</sequence>
<reference evidence="10" key="1">
    <citation type="journal article" date="2014" name="Int. J. Syst. Evol. Microbiol.">
        <title>Complete genome of a new Firmicutes species belonging to the dominant human colonic microbiota ('Ruminococcus bicirculans') reveals two chromosomes and a selective capacity to utilize plant glucans.</title>
        <authorList>
            <consortium name="NISC Comparative Sequencing Program"/>
            <person name="Wegmann U."/>
            <person name="Louis P."/>
            <person name="Goesmann A."/>
            <person name="Henrissat B."/>
            <person name="Duncan S.H."/>
            <person name="Flint H.J."/>
        </authorList>
    </citation>
    <scope>NUCLEOTIDE SEQUENCE</scope>
    <source>
        <strain evidence="10">NBRC 102424</strain>
    </source>
</reference>
<evidence type="ECO:0000256" key="8">
    <source>
        <dbReference type="SAM" id="Coils"/>
    </source>
</evidence>
<evidence type="ECO:0000256" key="9">
    <source>
        <dbReference type="SAM" id="SignalP"/>
    </source>
</evidence>
<keyword evidence="8" id="KW-0175">Coiled coil</keyword>
<keyword evidence="7" id="KW-0998">Cell outer membrane</keyword>
<protein>
    <submittedName>
        <fullName evidence="10">Channel protein TolC</fullName>
    </submittedName>
</protein>
<dbReference type="InterPro" id="IPR010130">
    <property type="entry name" value="T1SS_OMP_TolC"/>
</dbReference>
<keyword evidence="4" id="KW-1134">Transmembrane beta strand</keyword>
<dbReference type="SUPFAM" id="SSF56954">
    <property type="entry name" value="Outer membrane efflux proteins (OEP)"/>
    <property type="match status" value="1"/>
</dbReference>
<dbReference type="PANTHER" id="PTHR30026">
    <property type="entry name" value="OUTER MEMBRANE PROTEIN TOLC"/>
    <property type="match status" value="1"/>
</dbReference>
<evidence type="ECO:0000256" key="2">
    <source>
        <dbReference type="ARBA" id="ARBA00007613"/>
    </source>
</evidence>
<dbReference type="RefSeq" id="WP_284723612.1">
    <property type="nucleotide sequence ID" value="NZ_BSND01000013.1"/>
</dbReference>
<comment type="similarity">
    <text evidence="2">Belongs to the outer membrane factor (OMF) (TC 1.B.17) family.</text>
</comment>
<evidence type="ECO:0000256" key="6">
    <source>
        <dbReference type="ARBA" id="ARBA00023136"/>
    </source>
</evidence>
<dbReference type="EMBL" id="BSND01000013">
    <property type="protein sequence ID" value="GLQ00787.1"/>
    <property type="molecule type" value="Genomic_DNA"/>
</dbReference>
<proteinExistence type="inferred from homology"/>
<feature type="signal peptide" evidence="9">
    <location>
        <begin position="1"/>
        <end position="23"/>
    </location>
</feature>
<keyword evidence="11" id="KW-1185">Reference proteome</keyword>
<dbReference type="InterPro" id="IPR003423">
    <property type="entry name" value="OMP_efflux"/>
</dbReference>
<reference evidence="10" key="2">
    <citation type="submission" date="2023-01" db="EMBL/GenBank/DDBJ databases">
        <title>Draft genome sequence of Methylophaga thalassica strain NBRC 102424.</title>
        <authorList>
            <person name="Sun Q."/>
            <person name="Mori K."/>
        </authorList>
    </citation>
    <scope>NUCLEOTIDE SEQUENCE</scope>
    <source>
        <strain evidence="10">NBRC 102424</strain>
    </source>
</reference>
<comment type="caution">
    <text evidence="10">The sequence shown here is derived from an EMBL/GenBank/DDBJ whole genome shotgun (WGS) entry which is preliminary data.</text>
</comment>
<gene>
    <name evidence="10" type="primary">aggA</name>
    <name evidence="10" type="ORF">GCM10007891_26400</name>
</gene>
<evidence type="ECO:0000256" key="3">
    <source>
        <dbReference type="ARBA" id="ARBA00022448"/>
    </source>
</evidence>
<comment type="subcellular location">
    <subcellularLocation>
        <location evidence="1">Cell outer membrane</location>
    </subcellularLocation>
</comment>
<evidence type="ECO:0000256" key="7">
    <source>
        <dbReference type="ARBA" id="ARBA00023237"/>
    </source>
</evidence>
<dbReference type="InterPro" id="IPR051906">
    <property type="entry name" value="TolC-like"/>
</dbReference>
<feature type="coiled-coil region" evidence="8">
    <location>
        <begin position="151"/>
        <end position="209"/>
    </location>
</feature>
<feature type="chain" id="PRO_5046497903" evidence="9">
    <location>
        <begin position="24"/>
        <end position="447"/>
    </location>
</feature>
<organism evidence="10 11">
    <name type="scientific">Methylophaga thalassica</name>
    <dbReference type="NCBI Taxonomy" id="40223"/>
    <lineage>
        <taxon>Bacteria</taxon>
        <taxon>Pseudomonadati</taxon>
        <taxon>Pseudomonadota</taxon>
        <taxon>Gammaproteobacteria</taxon>
        <taxon>Thiotrichales</taxon>
        <taxon>Piscirickettsiaceae</taxon>
        <taxon>Methylophaga</taxon>
    </lineage>
</organism>
<keyword evidence="9" id="KW-0732">Signal</keyword>
<name>A0ABQ5TX85_9GAMM</name>
<dbReference type="Pfam" id="PF02321">
    <property type="entry name" value="OEP"/>
    <property type="match status" value="2"/>
</dbReference>
<keyword evidence="3" id="KW-0813">Transport</keyword>
<keyword evidence="5" id="KW-0812">Transmembrane</keyword>
<evidence type="ECO:0000256" key="5">
    <source>
        <dbReference type="ARBA" id="ARBA00022692"/>
    </source>
</evidence>